<proteinExistence type="predicted"/>
<reference key="1">
    <citation type="submission" date="2010-11" db="EMBL/GenBank/DDBJ databases">
        <title>The complete genome of Paludibacter propionicigenes DSM 17365.</title>
        <authorList>
            <consortium name="US DOE Joint Genome Institute (JGI-PGF)"/>
            <person name="Lucas S."/>
            <person name="Copeland A."/>
            <person name="Lapidus A."/>
            <person name="Bruce D."/>
            <person name="Goodwin L."/>
            <person name="Pitluck S."/>
            <person name="Kyrpides N."/>
            <person name="Mavromatis K."/>
            <person name="Ivanova N."/>
            <person name="Munk A.C."/>
            <person name="Brettin T."/>
            <person name="Detter J.C."/>
            <person name="Han C."/>
            <person name="Tapia R."/>
            <person name="Land M."/>
            <person name="Hauser L."/>
            <person name="Markowitz V."/>
            <person name="Cheng J.-F."/>
            <person name="Hugenholtz P."/>
            <person name="Woyke T."/>
            <person name="Wu D."/>
            <person name="Gronow S."/>
            <person name="Wellnitz S."/>
            <person name="Brambilla E."/>
            <person name="Klenk H.-P."/>
            <person name="Eisen J.A."/>
        </authorList>
    </citation>
    <scope>NUCLEOTIDE SEQUENCE</scope>
    <source>
        <strain>WB4</strain>
    </source>
</reference>
<protein>
    <recommendedName>
        <fullName evidence="4">Outer membrane protein beta-barrel domain-containing protein</fullName>
    </recommendedName>
</protein>
<organism evidence="2 3">
    <name type="scientific">Paludibacter propionicigenes (strain DSM 17365 / JCM 13257 / WB4)</name>
    <dbReference type="NCBI Taxonomy" id="694427"/>
    <lineage>
        <taxon>Bacteria</taxon>
        <taxon>Pseudomonadati</taxon>
        <taxon>Bacteroidota</taxon>
        <taxon>Bacteroidia</taxon>
        <taxon>Bacteroidales</taxon>
        <taxon>Paludibacteraceae</taxon>
        <taxon>Paludibacter</taxon>
    </lineage>
</organism>
<feature type="signal peptide" evidence="1">
    <location>
        <begin position="1"/>
        <end position="19"/>
    </location>
</feature>
<accession>E4T702</accession>
<reference evidence="2 3" key="2">
    <citation type="journal article" date="2011" name="Stand. Genomic Sci.">
        <title>Complete genome sequence of Paludibacter propionicigenes type strain (WB4).</title>
        <authorList>
            <person name="Gronow S."/>
            <person name="Munk C."/>
            <person name="Lapidus A."/>
            <person name="Nolan M."/>
            <person name="Lucas S."/>
            <person name="Hammon N."/>
            <person name="Deshpande S."/>
            <person name="Cheng J.F."/>
            <person name="Tapia R."/>
            <person name="Han C."/>
            <person name="Goodwin L."/>
            <person name="Pitluck S."/>
            <person name="Liolios K."/>
            <person name="Ivanova N."/>
            <person name="Mavromatis K."/>
            <person name="Mikhailova N."/>
            <person name="Pati A."/>
            <person name="Chen A."/>
            <person name="Palaniappan K."/>
            <person name="Land M."/>
            <person name="Hauser L."/>
            <person name="Chang Y.J."/>
            <person name="Jeffries C.D."/>
            <person name="Brambilla E."/>
            <person name="Rohde M."/>
            <person name="Goker M."/>
            <person name="Detter J.C."/>
            <person name="Woyke T."/>
            <person name="Bristow J."/>
            <person name="Eisen J.A."/>
            <person name="Markowitz V."/>
            <person name="Hugenholtz P."/>
            <person name="Kyrpides N.C."/>
            <person name="Klenk H.P."/>
        </authorList>
    </citation>
    <scope>NUCLEOTIDE SEQUENCE [LARGE SCALE GENOMIC DNA]</scope>
    <source>
        <strain evidence="3">DSM 17365 / JCM 13257 / WB4</strain>
    </source>
</reference>
<evidence type="ECO:0000313" key="3">
    <source>
        <dbReference type="Proteomes" id="UP000008718"/>
    </source>
</evidence>
<evidence type="ECO:0000256" key="1">
    <source>
        <dbReference type="SAM" id="SignalP"/>
    </source>
</evidence>
<evidence type="ECO:0000313" key="2">
    <source>
        <dbReference type="EMBL" id="ADQ80496.1"/>
    </source>
</evidence>
<dbReference type="STRING" id="694427.Palpr_2363"/>
<dbReference type="EMBL" id="CP002345">
    <property type="protein sequence ID" value="ADQ80496.1"/>
    <property type="molecule type" value="Genomic_DNA"/>
</dbReference>
<feature type="chain" id="PRO_5003187704" description="Outer membrane protein beta-barrel domain-containing protein" evidence="1">
    <location>
        <begin position="20"/>
        <end position="282"/>
    </location>
</feature>
<name>E4T702_PALPW</name>
<dbReference type="Proteomes" id="UP000008718">
    <property type="component" value="Chromosome"/>
</dbReference>
<keyword evidence="1" id="KW-0732">Signal</keyword>
<dbReference type="RefSeq" id="WP_013445865.1">
    <property type="nucleotide sequence ID" value="NC_014734.1"/>
</dbReference>
<sequence length="282" mass="31772">MKKLVLVTLVVLSHLVAVGQQTEADKYLVTTRTNSLGYVSLQLTDPYLSPLTYSGDGFDFNHESRRFLSLHNNNISIQHQYYLVGAIAYNPAGTASMLYFGANYSFGMQYHFRPAQGWQILVGGNWDVDFGFKDLTRNINNPVNLDMATNLNLSGVIRYDLPLRRRTLRLQLSAETPVVGLMFVPLAGASYYEMFELGNHAGLTHFSSLLNKRGINPKLTVDIPFARSTWQVGLAYQHLKYEANDMVFKRNSFSLMVGTTFDVVSFSGRKKKLSPNFISTNE</sequence>
<evidence type="ECO:0008006" key="4">
    <source>
        <dbReference type="Google" id="ProtNLM"/>
    </source>
</evidence>
<dbReference type="HOGENOM" id="CLU_079009_0_0_10"/>
<gene>
    <name evidence="2" type="ordered locus">Palpr_2363</name>
</gene>
<dbReference type="AlphaFoldDB" id="E4T702"/>
<dbReference type="eggNOG" id="ENOG5030FNJ">
    <property type="taxonomic scope" value="Bacteria"/>
</dbReference>
<dbReference type="OrthoDB" id="1012285at2"/>
<keyword evidence="3" id="KW-1185">Reference proteome</keyword>
<dbReference type="KEGG" id="ppn:Palpr_2363"/>